<dbReference type="AlphaFoldDB" id="A0A3E1PA70"/>
<sequence length="140" mass="16120">MQIYGQSLTIIGKDTSEIYEYVRVLAEKTKMVLLDPARRPLSEGFVLINPGEDTSRLFYDHLKVNMQEQKGKITQVCFEGRDLMAAGVFCKVYCPEWKPVINGNVNKKIVLGNELIWLKGHSFPHFELWVSAKDEIETQR</sequence>
<keyword evidence="2" id="KW-1185">Reference proteome</keyword>
<protein>
    <submittedName>
        <fullName evidence="1">Uncharacterized protein</fullName>
    </submittedName>
</protein>
<comment type="caution">
    <text evidence="1">The sequence shown here is derived from an EMBL/GenBank/DDBJ whole genome shotgun (WGS) entry which is preliminary data.</text>
</comment>
<dbReference type="RefSeq" id="WP_116852310.1">
    <property type="nucleotide sequence ID" value="NZ_QTJV01000001.1"/>
</dbReference>
<evidence type="ECO:0000313" key="1">
    <source>
        <dbReference type="EMBL" id="RFM36990.1"/>
    </source>
</evidence>
<dbReference type="Proteomes" id="UP000261174">
    <property type="component" value="Unassembled WGS sequence"/>
</dbReference>
<accession>A0A3E1PA70</accession>
<reference evidence="1 2" key="1">
    <citation type="submission" date="2018-08" db="EMBL/GenBank/DDBJ databases">
        <title>Chitinophaga sp. K20C18050901, a novel bacterium isolated from forest soil.</title>
        <authorList>
            <person name="Wang C."/>
        </authorList>
    </citation>
    <scope>NUCLEOTIDE SEQUENCE [LARGE SCALE GENOMIC DNA]</scope>
    <source>
        <strain evidence="1 2">K20C18050901</strain>
    </source>
</reference>
<proteinExistence type="predicted"/>
<evidence type="ECO:0000313" key="2">
    <source>
        <dbReference type="Proteomes" id="UP000261174"/>
    </source>
</evidence>
<name>A0A3E1PA70_9BACT</name>
<gene>
    <name evidence="1" type="ORF">DXN04_05695</name>
</gene>
<organism evidence="1 2">
    <name type="scientific">Chitinophaga silvisoli</name>
    <dbReference type="NCBI Taxonomy" id="2291814"/>
    <lineage>
        <taxon>Bacteria</taxon>
        <taxon>Pseudomonadati</taxon>
        <taxon>Bacteroidota</taxon>
        <taxon>Chitinophagia</taxon>
        <taxon>Chitinophagales</taxon>
        <taxon>Chitinophagaceae</taxon>
        <taxon>Chitinophaga</taxon>
    </lineage>
</organism>
<dbReference type="EMBL" id="QTJV01000001">
    <property type="protein sequence ID" value="RFM36990.1"/>
    <property type="molecule type" value="Genomic_DNA"/>
</dbReference>